<sequence>MDTGVQDHRRRRKPRPGSSGRVTDYTKLVNPFEPIRVFTDDQVEAIHRNALRILQEIGMRVLHQDGRARLKAAGASVDEGSQIVRFDTGLVEHALATAPRTIELIGRSAARNVSLGGRNVAFLSVAGAPHATDIDRGKRPGTLADLEDFIRLTQSFDILHMLAAVMEPQDVPVHLRHYATMRAALTLSDKVPWVFCRGAGQVQDSFAMVRIARGLSEDEFVRSPHCYTVINTNSPLQLDVPMTQGIIDFAEAGQMLIATPFCLAGAMAPITIAGALSLQHAEALAAITLYQVVRPGAPVMYGSFASNVDMRSGSPAFGTPEHVKTSFGAGQLARRLGIPWRSSAGTASNMPDVQADYETQMSAWGAVMSGCNILLHGAGWLEGGLTASFEKLITDLELLQSFAEMFRQVGCDEQDLAFDAIRDVGPGGHFFATSHTMERYQTAFYEPLVSDWSNFGRWTETGAKSATERANRIWKQKLGDFEAPALDIALRDQLDDFIARRSREGGAPIDA</sequence>
<gene>
    <name evidence="1" type="ORF">JHL16_20855</name>
</gene>
<comment type="caution">
    <text evidence="1">The sequence shown here is derived from an EMBL/GenBank/DDBJ whole genome shotgun (WGS) entry which is preliminary data.</text>
</comment>
<keyword evidence="1" id="KW-0489">Methyltransferase</keyword>
<accession>A0ACC5R826</accession>
<protein>
    <submittedName>
        <fullName evidence="1">Trimethylamine methyltransferase family protein</fullName>
    </submittedName>
</protein>
<keyword evidence="1" id="KW-0808">Transferase</keyword>
<reference evidence="1" key="1">
    <citation type="submission" date="2021-01" db="EMBL/GenBank/DDBJ databases">
        <authorList>
            <person name="Sun Q."/>
        </authorList>
    </citation>
    <scope>NUCLEOTIDE SEQUENCE</scope>
    <source>
        <strain evidence="1">YIM B02566</strain>
    </source>
</reference>
<dbReference type="EMBL" id="JAENHL010000007">
    <property type="protein sequence ID" value="MBK1868820.1"/>
    <property type="molecule type" value="Genomic_DNA"/>
</dbReference>
<keyword evidence="2" id="KW-1185">Reference proteome</keyword>
<organism evidence="1 2">
    <name type="scientific">Taklimakanibacter albus</name>
    <dbReference type="NCBI Taxonomy" id="2800327"/>
    <lineage>
        <taxon>Bacteria</taxon>
        <taxon>Pseudomonadati</taxon>
        <taxon>Pseudomonadota</taxon>
        <taxon>Alphaproteobacteria</taxon>
        <taxon>Hyphomicrobiales</taxon>
        <taxon>Aestuariivirgaceae</taxon>
        <taxon>Taklimakanibacter</taxon>
    </lineage>
</organism>
<name>A0ACC5R826_9HYPH</name>
<proteinExistence type="predicted"/>
<evidence type="ECO:0000313" key="2">
    <source>
        <dbReference type="Proteomes" id="UP000616151"/>
    </source>
</evidence>
<dbReference type="Proteomes" id="UP000616151">
    <property type="component" value="Unassembled WGS sequence"/>
</dbReference>
<evidence type="ECO:0000313" key="1">
    <source>
        <dbReference type="EMBL" id="MBK1868820.1"/>
    </source>
</evidence>